<keyword evidence="3" id="KW-0574">Periplasm</keyword>
<dbReference type="InterPro" id="IPR008972">
    <property type="entry name" value="Cupredoxin"/>
</dbReference>
<comment type="caution">
    <text evidence="7">The sequence shown here is derived from an EMBL/GenBank/DDBJ whole genome shotgun (WGS) entry which is preliminary data.</text>
</comment>
<dbReference type="Pfam" id="PF13473">
    <property type="entry name" value="Cupredoxin_1"/>
    <property type="match status" value="1"/>
</dbReference>
<evidence type="ECO:0000256" key="5">
    <source>
        <dbReference type="SAM" id="MobiDB-lite"/>
    </source>
</evidence>
<evidence type="ECO:0000313" key="8">
    <source>
        <dbReference type="Proteomes" id="UP000635565"/>
    </source>
</evidence>
<dbReference type="Proteomes" id="UP000635565">
    <property type="component" value="Unassembled WGS sequence"/>
</dbReference>
<reference evidence="7 8" key="1">
    <citation type="journal article" date="2021" name="Int. J. Syst. Evol. Microbiol.">
        <title>Reticulibacter mediterranei gen. nov., sp. nov., within the new family Reticulibacteraceae fam. nov., and Ktedonospora formicarum gen. nov., sp. nov., Ktedonobacter robiniae sp. nov., Dictyobacter formicarum sp. nov. and Dictyobacter arantiisoli sp. nov., belonging to the class Ktedonobacteria.</title>
        <authorList>
            <person name="Yabe S."/>
            <person name="Zheng Y."/>
            <person name="Wang C.M."/>
            <person name="Sakai Y."/>
            <person name="Abe K."/>
            <person name="Yokota A."/>
            <person name="Donadio S."/>
            <person name="Cavaletti L."/>
            <person name="Monciardini P."/>
        </authorList>
    </citation>
    <scope>NUCLEOTIDE SEQUENCE [LARGE SCALE GENOMIC DNA]</scope>
    <source>
        <strain evidence="7 8">SOSP1-9</strain>
    </source>
</reference>
<dbReference type="Gene3D" id="2.60.40.420">
    <property type="entry name" value="Cupredoxins - blue copper proteins"/>
    <property type="match status" value="1"/>
</dbReference>
<dbReference type="InterPro" id="IPR052721">
    <property type="entry name" value="ET_Amicyanin"/>
</dbReference>
<evidence type="ECO:0000256" key="3">
    <source>
        <dbReference type="ARBA" id="ARBA00022764"/>
    </source>
</evidence>
<accession>A0ABQ3VHP1</accession>
<evidence type="ECO:0000313" key="7">
    <source>
        <dbReference type="EMBL" id="GHO84986.1"/>
    </source>
</evidence>
<gene>
    <name evidence="7" type="ORF">KSZ_29920</name>
</gene>
<dbReference type="PRINTS" id="PR00155">
    <property type="entry name" value="AMICYANIN"/>
</dbReference>
<dbReference type="PROSITE" id="PS51257">
    <property type="entry name" value="PROKAR_LIPOPROTEIN"/>
    <property type="match status" value="1"/>
</dbReference>
<dbReference type="EMBL" id="BNJJ01000007">
    <property type="protein sequence ID" value="GHO84986.1"/>
    <property type="molecule type" value="Genomic_DNA"/>
</dbReference>
<dbReference type="RefSeq" id="WP_201362604.1">
    <property type="nucleotide sequence ID" value="NZ_BNJJ01000007.1"/>
</dbReference>
<keyword evidence="4" id="KW-0249">Electron transport</keyword>
<dbReference type="InterPro" id="IPR002386">
    <property type="entry name" value="Amicyanin/Pseudoazurin"/>
</dbReference>
<feature type="domain" description="EfeO-type cupredoxin-like" evidence="6">
    <location>
        <begin position="55"/>
        <end position="148"/>
    </location>
</feature>
<evidence type="ECO:0000256" key="2">
    <source>
        <dbReference type="ARBA" id="ARBA00022448"/>
    </source>
</evidence>
<name>A0ABQ3VHP1_9CHLR</name>
<organism evidence="7 8">
    <name type="scientific">Dictyobacter formicarum</name>
    <dbReference type="NCBI Taxonomy" id="2778368"/>
    <lineage>
        <taxon>Bacteria</taxon>
        <taxon>Bacillati</taxon>
        <taxon>Chloroflexota</taxon>
        <taxon>Ktedonobacteria</taxon>
        <taxon>Ktedonobacterales</taxon>
        <taxon>Dictyobacteraceae</taxon>
        <taxon>Dictyobacter</taxon>
    </lineage>
</organism>
<dbReference type="InterPro" id="IPR028096">
    <property type="entry name" value="EfeO_Cupredoxin"/>
</dbReference>
<evidence type="ECO:0000259" key="6">
    <source>
        <dbReference type="Pfam" id="PF13473"/>
    </source>
</evidence>
<dbReference type="PANTHER" id="PTHR36507">
    <property type="entry name" value="BLL1555 PROTEIN"/>
    <property type="match status" value="1"/>
</dbReference>
<evidence type="ECO:0000256" key="4">
    <source>
        <dbReference type="ARBA" id="ARBA00022982"/>
    </source>
</evidence>
<sequence length="150" mass="15973">MVLFFQRHLCSFRALIGILVVATVLLMTACDRSGSSSSGSGGSSTQPTATPTSTMAASKTPAKVVQVKIVEKDDKYSFDPASITIPKGAQVVWTNTSDAPHTVTSDKNAFTASSNLTQNQTFMMTFNTAGTYAYHCSIHSYMKATITVTS</sequence>
<comment type="subcellular location">
    <subcellularLocation>
        <location evidence="1">Periplasm</location>
    </subcellularLocation>
</comment>
<dbReference type="PANTHER" id="PTHR36507:SF1">
    <property type="entry name" value="BLL1555 PROTEIN"/>
    <property type="match status" value="1"/>
</dbReference>
<proteinExistence type="predicted"/>
<evidence type="ECO:0000256" key="1">
    <source>
        <dbReference type="ARBA" id="ARBA00004418"/>
    </source>
</evidence>
<protein>
    <recommendedName>
        <fullName evidence="6">EfeO-type cupredoxin-like domain-containing protein</fullName>
    </recommendedName>
</protein>
<keyword evidence="8" id="KW-1185">Reference proteome</keyword>
<dbReference type="SUPFAM" id="SSF49503">
    <property type="entry name" value="Cupredoxins"/>
    <property type="match status" value="1"/>
</dbReference>
<keyword evidence="2" id="KW-0813">Transport</keyword>
<feature type="region of interest" description="Disordered" evidence="5">
    <location>
        <begin position="33"/>
        <end position="60"/>
    </location>
</feature>